<evidence type="ECO:0000256" key="4">
    <source>
        <dbReference type="ARBA" id="ARBA00022692"/>
    </source>
</evidence>
<evidence type="ECO:0000256" key="1">
    <source>
        <dbReference type="ARBA" id="ARBA00004163"/>
    </source>
</evidence>
<keyword evidence="4 11" id="KW-0812">Transmembrane</keyword>
<name>A0A066WLE5_TILAU</name>
<evidence type="ECO:0000256" key="8">
    <source>
        <dbReference type="ARBA" id="ARBA00022989"/>
    </source>
</evidence>
<feature type="region of interest" description="Disordered" evidence="10">
    <location>
        <begin position="264"/>
        <end position="288"/>
    </location>
</feature>
<dbReference type="GO" id="GO:0015031">
    <property type="term" value="P:protein transport"/>
    <property type="evidence" value="ECO:0007669"/>
    <property type="project" value="UniProtKB-KW"/>
</dbReference>
<feature type="compositionally biased region" description="Low complexity" evidence="10">
    <location>
        <begin position="204"/>
        <end position="228"/>
    </location>
</feature>
<evidence type="ECO:0000256" key="3">
    <source>
        <dbReference type="ARBA" id="ARBA00022448"/>
    </source>
</evidence>
<feature type="compositionally biased region" description="Basic and acidic residues" evidence="10">
    <location>
        <begin position="266"/>
        <end position="281"/>
    </location>
</feature>
<dbReference type="PANTHER" id="PTHR13050">
    <property type="entry name" value="USE1-LIKE PROTEIN"/>
    <property type="match status" value="1"/>
</dbReference>
<keyword evidence="7" id="KW-0653">Protein transport</keyword>
<protein>
    <recommendedName>
        <fullName evidence="14">t-SNARE coiled-coil homology domain-containing protein</fullName>
    </recommendedName>
</protein>
<comment type="caution">
    <text evidence="12">The sequence shown here is derived from an EMBL/GenBank/DDBJ whole genome shotgun (WGS) entry which is preliminary data.</text>
</comment>
<accession>A0A066WLE5</accession>
<dbReference type="PANTHER" id="PTHR13050:SF7">
    <property type="entry name" value="VESICLE TRANSPORT PROTEIN USE1"/>
    <property type="match status" value="1"/>
</dbReference>
<dbReference type="RefSeq" id="XP_013246232.1">
    <property type="nucleotide sequence ID" value="XM_013390778.1"/>
</dbReference>
<reference evidence="12 13" key="1">
    <citation type="submission" date="2014-05" db="EMBL/GenBank/DDBJ databases">
        <title>Draft genome sequence of a rare smut relative, Tilletiaria anomala UBC 951.</title>
        <authorList>
            <consortium name="DOE Joint Genome Institute"/>
            <person name="Toome M."/>
            <person name="Kuo A."/>
            <person name="Henrissat B."/>
            <person name="Lipzen A."/>
            <person name="Tritt A."/>
            <person name="Yoshinaga Y."/>
            <person name="Zane M."/>
            <person name="Barry K."/>
            <person name="Grigoriev I.V."/>
            <person name="Spatafora J.W."/>
            <person name="Aimea M.C."/>
        </authorList>
    </citation>
    <scope>NUCLEOTIDE SEQUENCE [LARGE SCALE GENOMIC DNA]</scope>
    <source>
        <strain evidence="12 13">UBC 951</strain>
    </source>
</reference>
<dbReference type="GeneID" id="25266285"/>
<keyword evidence="6" id="KW-0931">ER-Golgi transport</keyword>
<keyword evidence="3" id="KW-0813">Transport</keyword>
<comment type="subcellular location">
    <subcellularLocation>
        <location evidence="1">Endoplasmic reticulum membrane</location>
        <topology evidence="1">Single-pass type IV membrane protein</topology>
    </subcellularLocation>
</comment>
<dbReference type="EMBL" id="JMSN01000002">
    <property type="protein sequence ID" value="KDN53393.1"/>
    <property type="molecule type" value="Genomic_DNA"/>
</dbReference>
<evidence type="ECO:0000256" key="11">
    <source>
        <dbReference type="SAM" id="Phobius"/>
    </source>
</evidence>
<gene>
    <name evidence="12" type="ORF">K437DRAFT_271623</name>
</gene>
<keyword evidence="13" id="KW-1185">Reference proteome</keyword>
<dbReference type="InParanoid" id="A0A066WLE5"/>
<comment type="similarity">
    <text evidence="2">Belongs to the USE1 family.</text>
</comment>
<keyword evidence="5" id="KW-0256">Endoplasmic reticulum</keyword>
<feature type="compositionally biased region" description="Basic and acidic residues" evidence="10">
    <location>
        <begin position="229"/>
        <end position="246"/>
    </location>
</feature>
<dbReference type="HOGENOM" id="CLU_718019_0_0_1"/>
<evidence type="ECO:0000256" key="6">
    <source>
        <dbReference type="ARBA" id="ARBA00022892"/>
    </source>
</evidence>
<dbReference type="GO" id="GO:0005484">
    <property type="term" value="F:SNAP receptor activity"/>
    <property type="evidence" value="ECO:0007669"/>
    <property type="project" value="TreeGrafter"/>
</dbReference>
<evidence type="ECO:0000256" key="2">
    <source>
        <dbReference type="ARBA" id="ARBA00007891"/>
    </source>
</evidence>
<evidence type="ECO:0000256" key="9">
    <source>
        <dbReference type="ARBA" id="ARBA00023136"/>
    </source>
</evidence>
<keyword evidence="8 11" id="KW-1133">Transmembrane helix</keyword>
<feature type="transmembrane region" description="Helical" evidence="11">
    <location>
        <begin position="360"/>
        <end position="382"/>
    </location>
</feature>
<evidence type="ECO:0000256" key="7">
    <source>
        <dbReference type="ARBA" id="ARBA00022927"/>
    </source>
</evidence>
<dbReference type="GO" id="GO:0005789">
    <property type="term" value="C:endoplasmic reticulum membrane"/>
    <property type="evidence" value="ECO:0007669"/>
    <property type="project" value="UniProtKB-SubCell"/>
</dbReference>
<dbReference type="OrthoDB" id="4506189at2759"/>
<evidence type="ECO:0000313" key="12">
    <source>
        <dbReference type="EMBL" id="KDN53393.1"/>
    </source>
</evidence>
<dbReference type="GO" id="GO:0031201">
    <property type="term" value="C:SNARE complex"/>
    <property type="evidence" value="ECO:0007669"/>
    <property type="project" value="TreeGrafter"/>
</dbReference>
<dbReference type="STRING" id="1037660.A0A066WLE5"/>
<dbReference type="GO" id="GO:0006890">
    <property type="term" value="P:retrograde vesicle-mediated transport, Golgi to endoplasmic reticulum"/>
    <property type="evidence" value="ECO:0007669"/>
    <property type="project" value="TreeGrafter"/>
</dbReference>
<dbReference type="Pfam" id="PF09753">
    <property type="entry name" value="Use1"/>
    <property type="match status" value="1"/>
</dbReference>
<sequence length="385" mass="40892">MTSTQTFAKTRRLVGRAEWHLANTSPLVSSSTTASERGDDRMDRWRLIALQGQLEKAQKTLQGIDHRTTREDADEAARLRARLGELYHQVQTLSRALRAGFPATTGSGSNGHRSYSSLAAVDTLARSSTAPPTSTSIYASLAAGLGGLSDDSSEGEESCRSTSRISLFAGSSGVQFLPRPRRRTRVLAGPDASAIDTAVSLAPTATADGSSTSAGASSSATAATTATHDSLRQRRGATREADAAEKLSEDAVAAEYGAVPVAPAGAEKDIYPPPRTERGDSSDPATSTLLQSSRAVQESLSGELLRMASILKKNSFAFADALERDRKLVETAGEQLAQNLGLMTRARGRLGEYSKTARGMGWMTLGCLLTVLVSWIWVFVLIKLT</sequence>
<dbReference type="Proteomes" id="UP000027361">
    <property type="component" value="Unassembled WGS sequence"/>
</dbReference>
<evidence type="ECO:0000256" key="10">
    <source>
        <dbReference type="SAM" id="MobiDB-lite"/>
    </source>
</evidence>
<dbReference type="InterPro" id="IPR019150">
    <property type="entry name" value="Vesicle_transport_protein_Use1"/>
</dbReference>
<organism evidence="12 13">
    <name type="scientific">Tilletiaria anomala (strain ATCC 24038 / CBS 436.72 / UBC 951)</name>
    <dbReference type="NCBI Taxonomy" id="1037660"/>
    <lineage>
        <taxon>Eukaryota</taxon>
        <taxon>Fungi</taxon>
        <taxon>Dikarya</taxon>
        <taxon>Basidiomycota</taxon>
        <taxon>Ustilaginomycotina</taxon>
        <taxon>Exobasidiomycetes</taxon>
        <taxon>Georgefischeriales</taxon>
        <taxon>Tilletiariaceae</taxon>
        <taxon>Tilletiaria</taxon>
    </lineage>
</organism>
<evidence type="ECO:0008006" key="14">
    <source>
        <dbReference type="Google" id="ProtNLM"/>
    </source>
</evidence>
<keyword evidence="9 11" id="KW-0472">Membrane</keyword>
<proteinExistence type="inferred from homology"/>
<evidence type="ECO:0000313" key="13">
    <source>
        <dbReference type="Proteomes" id="UP000027361"/>
    </source>
</evidence>
<dbReference type="AlphaFoldDB" id="A0A066WLE5"/>
<feature type="region of interest" description="Disordered" evidence="10">
    <location>
        <begin position="204"/>
        <end position="246"/>
    </location>
</feature>
<dbReference type="CDD" id="cd15860">
    <property type="entry name" value="SNARE_USE1"/>
    <property type="match status" value="1"/>
</dbReference>
<evidence type="ECO:0000256" key="5">
    <source>
        <dbReference type="ARBA" id="ARBA00022824"/>
    </source>
</evidence>